<evidence type="ECO:0000313" key="10">
    <source>
        <dbReference type="Proteomes" id="UP000297713"/>
    </source>
</evidence>
<evidence type="ECO:0000259" key="8">
    <source>
        <dbReference type="Pfam" id="PF20772"/>
    </source>
</evidence>
<dbReference type="Pfam" id="PF20772">
    <property type="entry name" value="TACO1_YebC_N"/>
    <property type="match status" value="1"/>
</dbReference>
<evidence type="ECO:0000256" key="2">
    <source>
        <dbReference type="ARBA" id="ARBA00022490"/>
    </source>
</evidence>
<dbReference type="AlphaFoldDB" id="A0A4Y8PEP8"/>
<dbReference type="PANTHER" id="PTHR12532:SF6">
    <property type="entry name" value="TRANSCRIPTIONAL REGULATORY PROTEIN YEBC-RELATED"/>
    <property type="match status" value="1"/>
</dbReference>
<feature type="domain" description="TACO1/YebC-like second and third" evidence="7">
    <location>
        <begin position="82"/>
        <end position="238"/>
    </location>
</feature>
<gene>
    <name evidence="9" type="ORF">A7Q10_07735</name>
</gene>
<keyword evidence="2 6" id="KW-0963">Cytoplasm</keyword>
<comment type="similarity">
    <text evidence="1 6">Belongs to the TACO1 family.</text>
</comment>
<dbReference type="RefSeq" id="WP_134439973.1">
    <property type="nucleotide sequence ID" value="NZ_LXQC01000137.1"/>
</dbReference>
<dbReference type="InterPro" id="IPR029072">
    <property type="entry name" value="YebC-like"/>
</dbReference>
<dbReference type="SUPFAM" id="SSF75625">
    <property type="entry name" value="YebC-like"/>
    <property type="match status" value="1"/>
</dbReference>
<protein>
    <recommendedName>
        <fullName evidence="6">Probable transcriptional regulatory protein A7Q10_07735</fullName>
    </recommendedName>
</protein>
<dbReference type="Gene3D" id="3.30.70.980">
    <property type="match status" value="2"/>
</dbReference>
<accession>A0A4Y8PEP8</accession>
<dbReference type="EMBL" id="LXQC01000137">
    <property type="protein sequence ID" value="TFE68765.1"/>
    <property type="molecule type" value="Genomic_DNA"/>
</dbReference>
<evidence type="ECO:0000256" key="5">
    <source>
        <dbReference type="ARBA" id="ARBA00023163"/>
    </source>
</evidence>
<comment type="subcellular location">
    <subcellularLocation>
        <location evidence="6">Cytoplasm</location>
    </subcellularLocation>
</comment>
<sequence>MAGHSHWAKVKHQKGLTDIRKGKLFSKLSREISIAARLGGGDPTFNSRLRRAIATARDEGVPQENIMRAIQKGTGEIAGSHYEEVFYEGYGPGGVAVLIEAATDNRNRTTAEIRNLFSKYGGNLGAAGSVSWIFQKRGKIVVDAEKNDFDKVFEVALEAGAEEVEQKGIEIEVIVLPEKLDELQKQFDSAGIVIKSSQMIYIPKNSISLSDKETLKSLFRLLDILEDQDDVQNVYANFDAPQEILEQCE</sequence>
<dbReference type="Proteomes" id="UP000297713">
    <property type="component" value="Unassembled WGS sequence"/>
</dbReference>
<dbReference type="HAMAP" id="MF_00693">
    <property type="entry name" value="Transcrip_reg_TACO1"/>
    <property type="match status" value="1"/>
</dbReference>
<dbReference type="Pfam" id="PF01709">
    <property type="entry name" value="Transcrip_reg"/>
    <property type="match status" value="1"/>
</dbReference>
<organism evidence="9 10">
    <name type="scientific">Methylacidiphilum caldifontis</name>
    <dbReference type="NCBI Taxonomy" id="2795386"/>
    <lineage>
        <taxon>Bacteria</taxon>
        <taxon>Pseudomonadati</taxon>
        <taxon>Verrucomicrobiota</taxon>
        <taxon>Methylacidiphilae</taxon>
        <taxon>Methylacidiphilales</taxon>
        <taxon>Methylacidiphilaceae</taxon>
        <taxon>Methylacidiphilum (ex Ratnadevi et al. 2023)</taxon>
    </lineage>
</organism>
<dbReference type="InterPro" id="IPR002876">
    <property type="entry name" value="Transcrip_reg_TACO1-like"/>
</dbReference>
<dbReference type="NCBIfam" id="NF001030">
    <property type="entry name" value="PRK00110.1"/>
    <property type="match status" value="1"/>
</dbReference>
<dbReference type="GO" id="GO:0006355">
    <property type="term" value="P:regulation of DNA-templated transcription"/>
    <property type="evidence" value="ECO:0007669"/>
    <property type="project" value="UniProtKB-UniRule"/>
</dbReference>
<keyword evidence="10" id="KW-1185">Reference proteome</keyword>
<evidence type="ECO:0000256" key="1">
    <source>
        <dbReference type="ARBA" id="ARBA00008724"/>
    </source>
</evidence>
<keyword evidence="5 6" id="KW-0804">Transcription</keyword>
<dbReference type="NCBIfam" id="NF009044">
    <property type="entry name" value="PRK12378.1"/>
    <property type="match status" value="1"/>
</dbReference>
<evidence type="ECO:0000256" key="4">
    <source>
        <dbReference type="ARBA" id="ARBA00023125"/>
    </source>
</evidence>
<evidence type="ECO:0000256" key="3">
    <source>
        <dbReference type="ARBA" id="ARBA00023015"/>
    </source>
</evidence>
<evidence type="ECO:0000259" key="7">
    <source>
        <dbReference type="Pfam" id="PF01709"/>
    </source>
</evidence>
<keyword evidence="4 6" id="KW-0238">DNA-binding</keyword>
<reference evidence="9 10" key="1">
    <citation type="submission" date="2016-05" db="EMBL/GenBank/DDBJ databases">
        <title>Diversity and Homogeneity among Thermoacidophilic Verrucomicrobia Methanotrophs Linked with Geographical Origin.</title>
        <authorList>
            <person name="Erikstad H.-A."/>
            <person name="Smestad N.B."/>
            <person name="Ceballos R.M."/>
            <person name="Birkeland N.-K."/>
        </authorList>
    </citation>
    <scope>NUCLEOTIDE SEQUENCE [LARGE SCALE GENOMIC DNA]</scope>
    <source>
        <strain evidence="9 10">Phi</strain>
    </source>
</reference>
<dbReference type="GO" id="GO:0003677">
    <property type="term" value="F:DNA binding"/>
    <property type="evidence" value="ECO:0007669"/>
    <property type="project" value="UniProtKB-UniRule"/>
</dbReference>
<dbReference type="InterPro" id="IPR026564">
    <property type="entry name" value="Transcrip_reg_TACO1-like_dom3"/>
</dbReference>
<dbReference type="InterPro" id="IPR017856">
    <property type="entry name" value="Integrase-like_N"/>
</dbReference>
<dbReference type="PANTHER" id="PTHR12532">
    <property type="entry name" value="TRANSLATIONAL ACTIVATOR OF CYTOCHROME C OXIDASE 1"/>
    <property type="match status" value="1"/>
</dbReference>
<dbReference type="OrthoDB" id="9781053at2"/>
<dbReference type="NCBIfam" id="TIGR01033">
    <property type="entry name" value="YebC/PmpR family DNA-binding transcriptional regulator"/>
    <property type="match status" value="1"/>
</dbReference>
<dbReference type="Gene3D" id="1.10.10.200">
    <property type="match status" value="1"/>
</dbReference>
<dbReference type="InterPro" id="IPR048300">
    <property type="entry name" value="TACO1_YebC-like_2nd/3rd_dom"/>
</dbReference>
<comment type="caution">
    <text evidence="9">The sequence shown here is derived from an EMBL/GenBank/DDBJ whole genome shotgun (WGS) entry which is preliminary data.</text>
</comment>
<dbReference type="InterPro" id="IPR049083">
    <property type="entry name" value="TACO1_YebC_N"/>
</dbReference>
<feature type="domain" description="TACO1/YebC-like N-terminal" evidence="8">
    <location>
        <begin position="5"/>
        <end position="76"/>
    </location>
</feature>
<keyword evidence="3 6" id="KW-0805">Transcription regulation</keyword>
<name>A0A4Y8PEP8_9BACT</name>
<evidence type="ECO:0000256" key="6">
    <source>
        <dbReference type="HAMAP-Rule" id="MF_00693"/>
    </source>
</evidence>
<evidence type="ECO:0000313" key="9">
    <source>
        <dbReference type="EMBL" id="TFE68765.1"/>
    </source>
</evidence>
<dbReference type="GO" id="GO:0005829">
    <property type="term" value="C:cytosol"/>
    <property type="evidence" value="ECO:0007669"/>
    <property type="project" value="TreeGrafter"/>
</dbReference>
<proteinExistence type="inferred from homology"/>
<dbReference type="FunFam" id="1.10.10.200:FF:000002">
    <property type="entry name" value="Probable transcriptional regulatory protein CLM62_37755"/>
    <property type="match status" value="1"/>
</dbReference>